<feature type="non-terminal residue" evidence="4">
    <location>
        <position position="1"/>
    </location>
</feature>
<evidence type="ECO:0000259" key="3">
    <source>
        <dbReference type="PROSITE" id="PS51186"/>
    </source>
</evidence>
<dbReference type="CDD" id="cd04301">
    <property type="entry name" value="NAT_SF"/>
    <property type="match status" value="1"/>
</dbReference>
<dbReference type="GO" id="GO:0016747">
    <property type="term" value="F:acyltransferase activity, transferring groups other than amino-acyl groups"/>
    <property type="evidence" value="ECO:0007669"/>
    <property type="project" value="InterPro"/>
</dbReference>
<dbReference type="InterPro" id="IPR016181">
    <property type="entry name" value="Acyl_CoA_acyltransferase"/>
</dbReference>
<dbReference type="Gene3D" id="3.40.630.30">
    <property type="match status" value="1"/>
</dbReference>
<comment type="caution">
    <text evidence="4">The sequence shown here is derived from an EMBL/GenBank/DDBJ whole genome shotgun (WGS) entry which is preliminary data.</text>
</comment>
<dbReference type="SUPFAM" id="SSF55729">
    <property type="entry name" value="Acyl-CoA N-acyltransferases (Nat)"/>
    <property type="match status" value="1"/>
</dbReference>
<gene>
    <name evidence="4" type="ORF">S03H2_20795</name>
</gene>
<dbReference type="InterPro" id="IPR050832">
    <property type="entry name" value="Bact_Acetyltransf"/>
</dbReference>
<protein>
    <recommendedName>
        <fullName evidence="3">N-acetyltransferase domain-containing protein</fullName>
    </recommendedName>
</protein>
<evidence type="ECO:0000313" key="4">
    <source>
        <dbReference type="EMBL" id="GAH39979.1"/>
    </source>
</evidence>
<keyword evidence="1" id="KW-0808">Transferase</keyword>
<dbReference type="AlphaFoldDB" id="X1GEH6"/>
<dbReference type="PANTHER" id="PTHR43877">
    <property type="entry name" value="AMINOALKYLPHOSPHONATE N-ACETYLTRANSFERASE-RELATED-RELATED"/>
    <property type="match status" value="1"/>
</dbReference>
<dbReference type="PROSITE" id="PS51186">
    <property type="entry name" value="GNAT"/>
    <property type="match status" value="1"/>
</dbReference>
<name>X1GEH6_9ZZZZ</name>
<keyword evidence="2" id="KW-0012">Acyltransferase</keyword>
<dbReference type="InterPro" id="IPR000182">
    <property type="entry name" value="GNAT_dom"/>
</dbReference>
<proteinExistence type="predicted"/>
<feature type="domain" description="N-acetyltransferase" evidence="3">
    <location>
        <begin position="22"/>
        <end position="191"/>
    </location>
</feature>
<organism evidence="4">
    <name type="scientific">marine sediment metagenome</name>
    <dbReference type="NCBI Taxonomy" id="412755"/>
    <lineage>
        <taxon>unclassified sequences</taxon>
        <taxon>metagenomes</taxon>
        <taxon>ecological metagenomes</taxon>
    </lineage>
</organism>
<dbReference type="Pfam" id="PF00583">
    <property type="entry name" value="Acetyltransf_1"/>
    <property type="match status" value="1"/>
</dbReference>
<evidence type="ECO:0000256" key="1">
    <source>
        <dbReference type="ARBA" id="ARBA00022679"/>
    </source>
</evidence>
<sequence length="192" mass="21059">RPEFALRQHHDRGILGPRVSAVTIRRASAADAAALSALAERTFRDTFAAVNSAENMAAHAAAAYGVDKQRAEIESAHIRTLLVDIDDTVAGYAQLRSGHVPDCVPAEHAVELWRFYIDRAWIGRGIAQPLMQAVFAEARELDGATLWLGVWEQNPRAIAFYRKCGFVEAGAHVFQLGDDAQTDVIMHRDLAA</sequence>
<dbReference type="EMBL" id="BARU01011002">
    <property type="protein sequence ID" value="GAH39979.1"/>
    <property type="molecule type" value="Genomic_DNA"/>
</dbReference>
<accession>X1GEH6</accession>
<reference evidence="4" key="1">
    <citation type="journal article" date="2014" name="Front. Microbiol.">
        <title>High frequency of phylogenetically diverse reductive dehalogenase-homologous genes in deep subseafloor sedimentary metagenomes.</title>
        <authorList>
            <person name="Kawai M."/>
            <person name="Futagami T."/>
            <person name="Toyoda A."/>
            <person name="Takaki Y."/>
            <person name="Nishi S."/>
            <person name="Hori S."/>
            <person name="Arai W."/>
            <person name="Tsubouchi T."/>
            <person name="Morono Y."/>
            <person name="Uchiyama I."/>
            <person name="Ito T."/>
            <person name="Fujiyama A."/>
            <person name="Inagaki F."/>
            <person name="Takami H."/>
        </authorList>
    </citation>
    <scope>NUCLEOTIDE SEQUENCE</scope>
    <source>
        <strain evidence="4">Expedition CK06-06</strain>
    </source>
</reference>
<evidence type="ECO:0000256" key="2">
    <source>
        <dbReference type="ARBA" id="ARBA00023315"/>
    </source>
</evidence>